<keyword evidence="1 4" id="KW-0349">Heme</keyword>
<reference evidence="6 7" key="1">
    <citation type="submission" date="2019-01" db="EMBL/GenBank/DDBJ databases">
        <title>Sinorhodobacter populi sp. nov. isolated from the symptomatic bark tissue of Populus euramericana canker.</title>
        <authorList>
            <person name="Xu G."/>
        </authorList>
    </citation>
    <scope>NUCLEOTIDE SEQUENCE [LARGE SCALE GENOMIC DNA]</scope>
    <source>
        <strain evidence="6 7">SK2B-1</strain>
    </source>
</reference>
<dbReference type="InterPro" id="IPR052516">
    <property type="entry name" value="N-heterocyclic_Hydroxylase"/>
</dbReference>
<dbReference type="GO" id="GO:0046872">
    <property type="term" value="F:metal ion binding"/>
    <property type="evidence" value="ECO:0007669"/>
    <property type="project" value="UniProtKB-KW"/>
</dbReference>
<evidence type="ECO:0000259" key="5">
    <source>
        <dbReference type="PROSITE" id="PS51007"/>
    </source>
</evidence>
<evidence type="ECO:0000256" key="3">
    <source>
        <dbReference type="ARBA" id="ARBA00023004"/>
    </source>
</evidence>
<gene>
    <name evidence="6" type="ORF">D2T30_11120</name>
</gene>
<dbReference type="SUPFAM" id="SSF54665">
    <property type="entry name" value="CO dehydrogenase molybdoprotein N-domain-like"/>
    <property type="match status" value="1"/>
</dbReference>
<evidence type="ECO:0000256" key="4">
    <source>
        <dbReference type="PROSITE-ProRule" id="PRU00433"/>
    </source>
</evidence>
<feature type="domain" description="Cytochrome c" evidence="5">
    <location>
        <begin position="783"/>
        <end position="886"/>
    </location>
</feature>
<evidence type="ECO:0000313" key="7">
    <source>
        <dbReference type="Proteomes" id="UP000284476"/>
    </source>
</evidence>
<dbReference type="SUPFAM" id="SSF56003">
    <property type="entry name" value="Molybdenum cofactor-binding domain"/>
    <property type="match status" value="2"/>
</dbReference>
<dbReference type="InterPro" id="IPR046867">
    <property type="entry name" value="AldOxase/xan_DH_MoCoBD2"/>
</dbReference>
<dbReference type="GO" id="GO:0020037">
    <property type="term" value="F:heme binding"/>
    <property type="evidence" value="ECO:0007669"/>
    <property type="project" value="InterPro"/>
</dbReference>
<evidence type="ECO:0000256" key="2">
    <source>
        <dbReference type="ARBA" id="ARBA00022723"/>
    </source>
</evidence>
<dbReference type="PROSITE" id="PS51007">
    <property type="entry name" value="CYTC"/>
    <property type="match status" value="3"/>
</dbReference>
<reference evidence="6 7" key="2">
    <citation type="submission" date="2019-01" db="EMBL/GenBank/DDBJ databases">
        <authorList>
            <person name="Li Y."/>
        </authorList>
    </citation>
    <scope>NUCLEOTIDE SEQUENCE [LARGE SCALE GENOMIC DNA]</scope>
    <source>
        <strain evidence="6 7">SK2B-1</strain>
    </source>
</reference>
<dbReference type="AlphaFoldDB" id="A0A443JIM6"/>
<name>A0A443JIM6_9RHOB</name>
<dbReference type="EMBL" id="SAUZ01000012">
    <property type="protein sequence ID" value="RWR20439.1"/>
    <property type="molecule type" value="Genomic_DNA"/>
</dbReference>
<dbReference type="Proteomes" id="UP000284476">
    <property type="component" value="Unassembled WGS sequence"/>
</dbReference>
<dbReference type="SMART" id="SM01008">
    <property type="entry name" value="Ald_Xan_dh_C"/>
    <property type="match status" value="1"/>
</dbReference>
<dbReference type="GO" id="GO:0009055">
    <property type="term" value="F:electron transfer activity"/>
    <property type="evidence" value="ECO:0007669"/>
    <property type="project" value="InterPro"/>
</dbReference>
<dbReference type="Pfam" id="PF20256">
    <property type="entry name" value="MoCoBD_2"/>
    <property type="match status" value="2"/>
</dbReference>
<keyword evidence="3 4" id="KW-0408">Iron</keyword>
<proteinExistence type="predicted"/>
<dbReference type="Pfam" id="PF02738">
    <property type="entry name" value="MoCoBD_1"/>
    <property type="match status" value="1"/>
</dbReference>
<dbReference type="Gene3D" id="1.10.760.10">
    <property type="entry name" value="Cytochrome c-like domain"/>
    <property type="match status" value="3"/>
</dbReference>
<dbReference type="PANTHER" id="PTHR47495:SF1">
    <property type="entry name" value="BLL3820 PROTEIN"/>
    <property type="match status" value="1"/>
</dbReference>
<dbReference type="SUPFAM" id="SSF46626">
    <property type="entry name" value="Cytochrome c"/>
    <property type="match status" value="3"/>
</dbReference>
<dbReference type="InterPro" id="IPR009056">
    <property type="entry name" value="Cyt_c-like_dom"/>
</dbReference>
<dbReference type="Pfam" id="PF00034">
    <property type="entry name" value="Cytochrom_C"/>
    <property type="match status" value="2"/>
</dbReference>
<dbReference type="Gene3D" id="3.90.1170.50">
    <property type="entry name" value="Aldehyde oxidase/xanthine dehydrogenase, a/b hammerhead"/>
    <property type="match status" value="1"/>
</dbReference>
<evidence type="ECO:0000313" key="6">
    <source>
        <dbReference type="EMBL" id="RWR20439.1"/>
    </source>
</evidence>
<protein>
    <submittedName>
        <fullName evidence="6">C-type cytochrome</fullName>
    </submittedName>
</protein>
<sequence>MPEPVHEPAPGMISVRDIVKGVEATFVQIDETGTATAFNGHVDLGTGISTALSQIVAEELDLTLDQVQVVLGDTRLTPDQGPTIASETIQVAAHPLRRAAAQLRLFLIGRAAQMLNADAARLEVHAGVVRSETDEITYGALVAGLDVVMRLDPDVPVKDPSDYRIVGRRTGRIDLPDKVTGRFGYIQDVRVPGMLHGHVVRPPYAGRDSGPFIGHSLIGYDEAAVRDMPGFVAVVREADFLGVVAQTEHQARAIAEALPVHWRQPPNLPPMGDLRHAIKTFPSTPRVLDTTGDFDRAIADCGIRLERHYVWPYHEHGSIGPSCAVADWNGGAPILWSGTQNPHMLRADMAQLLGLPPEVIDVRRLQAAGCYGRNCADDVCGDALLMARAVGVPVRVQLTREQEHLWEPKGAAQLMEVSGGIAADGDIGAYRLDSWYPSNRGPNLALLLTGLITPEPRPADMGDRTIIPPYRIPNKHITVHDMAPIVRAAWMRGVSALPNTFAHESFVDELAFEAGEDPVAFRLRHLDDPRVRELVLRTAEEGGWAERTGPRMRREGRMAYGQGFAYATYVHGTFPGTAAASSAWVCDVAVDTETGEVTLSRVFVGQDQGLVINPDGVLAQIRGNVIQTASRTLREEVTFDSIAPLPKSWAGYPIQTFDEVPEIATMLVERPGDPALGVGESAAVPAAAAIANAIFDATGVRLREAPFTPEKIRSALAAQQGGVALPPPPDGAPGRLARLFGRGRLAAAFGAIGGALTLGAVSLPIHSVIPASRAPAAETFSAETIERGRQVFAAGDCTVCHTAPGGLPNTGGRAMETPFGTVYSTNLTADPETGLGNWSYAAFDRAMRHGISRDGKNLYPVFPYTAFAKIDEGDMMALYAYLQTLTPISAPTPQAAMLAPVNLRAVNAGWNLLFHDARPFSPDPARSDDWNRGRYLVEGAGHCSACHSPRNALGAEKGGAAALTGAMVDGWWAPPLAGAAAGARGWTRDTLYAYLRDGHAPGIASAAGPMVEVIHSAQGLPDADIAAMATYLATLAEPGPVAAPVSAPVATPPVGEGARLFRAACASCHEPGLADGFTAAQVPLAKSMVLRAPESGPLRTLLREGIAAPLDLPLRDMPSFEGQFSPAQTDELITWLRARYVPDLPAWSDTPAAEVAAGR</sequence>
<comment type="caution">
    <text evidence="6">The sequence shown here is derived from an EMBL/GenBank/DDBJ whole genome shotgun (WGS) entry which is preliminary data.</text>
</comment>
<evidence type="ECO:0000256" key="1">
    <source>
        <dbReference type="ARBA" id="ARBA00022617"/>
    </source>
</evidence>
<dbReference type="GO" id="GO:0016491">
    <property type="term" value="F:oxidoreductase activity"/>
    <property type="evidence" value="ECO:0007669"/>
    <property type="project" value="InterPro"/>
</dbReference>
<dbReference type="InterPro" id="IPR000674">
    <property type="entry name" value="Ald_Oxase/Xan_DH_a/b"/>
</dbReference>
<dbReference type="PANTHER" id="PTHR47495">
    <property type="entry name" value="ALDEHYDE DEHYDROGENASE"/>
    <property type="match status" value="1"/>
</dbReference>
<organism evidence="6 7">
    <name type="scientific">Paenirhodobacter populi</name>
    <dbReference type="NCBI Taxonomy" id="2306993"/>
    <lineage>
        <taxon>Bacteria</taxon>
        <taxon>Pseudomonadati</taxon>
        <taxon>Pseudomonadota</taxon>
        <taxon>Alphaproteobacteria</taxon>
        <taxon>Rhodobacterales</taxon>
        <taxon>Rhodobacter group</taxon>
        <taxon>Paenirhodobacter</taxon>
    </lineage>
</organism>
<dbReference type="InterPro" id="IPR008274">
    <property type="entry name" value="AldOxase/xan_DH_MoCoBD1"/>
</dbReference>
<dbReference type="Pfam" id="PF13442">
    <property type="entry name" value="Cytochrome_CBB3"/>
    <property type="match status" value="1"/>
</dbReference>
<dbReference type="RefSeq" id="WP_128208924.1">
    <property type="nucleotide sequence ID" value="NZ_JBHRSO010000019.1"/>
</dbReference>
<dbReference type="InterPro" id="IPR037165">
    <property type="entry name" value="AldOxase/xan_DH_Mopterin-bd_sf"/>
</dbReference>
<keyword evidence="2 4" id="KW-0479">Metal-binding</keyword>
<dbReference type="InterPro" id="IPR036856">
    <property type="entry name" value="Ald_Oxase/Xan_DH_a/b_sf"/>
</dbReference>
<feature type="domain" description="Cytochrome c" evidence="5">
    <location>
        <begin position="928"/>
        <end position="1036"/>
    </location>
</feature>
<dbReference type="InterPro" id="IPR036909">
    <property type="entry name" value="Cyt_c-like_dom_sf"/>
</dbReference>
<dbReference type="Gene3D" id="3.30.365.10">
    <property type="entry name" value="Aldehyde oxidase/xanthine dehydrogenase, molybdopterin binding domain"/>
    <property type="match status" value="4"/>
</dbReference>
<accession>A0A443JIM6</accession>
<feature type="domain" description="Cytochrome c" evidence="5">
    <location>
        <begin position="1052"/>
        <end position="1140"/>
    </location>
</feature>